<sequence>MESNITLTDECSCSNPDLNDTQNDCETKVSNQPISCRISHVIASGSVCLNVSHISDNIFLKFDENMASESNHVRNPYAVLTNTDFSNDPLLTNEILNKFEENISEESNSDIQSNVQHAIITSHLTEKL</sequence>
<gene>
    <name evidence="1" type="ORF">SMRZ_LOCUS22696</name>
</gene>
<evidence type="ECO:0000313" key="1">
    <source>
        <dbReference type="EMBL" id="VDP44253.1"/>
    </source>
</evidence>
<reference evidence="1 2" key="1">
    <citation type="submission" date="2018-11" db="EMBL/GenBank/DDBJ databases">
        <authorList>
            <consortium name="Pathogen Informatics"/>
        </authorList>
    </citation>
    <scope>NUCLEOTIDE SEQUENCE [LARGE SCALE GENOMIC DNA]</scope>
    <source>
        <strain evidence="1 2">Zambia</strain>
    </source>
</reference>
<dbReference type="Proteomes" id="UP000277204">
    <property type="component" value="Unassembled WGS sequence"/>
</dbReference>
<name>A0A183N321_9TREM</name>
<dbReference type="EMBL" id="UZAI01019297">
    <property type="protein sequence ID" value="VDP44253.1"/>
    <property type="molecule type" value="Genomic_DNA"/>
</dbReference>
<proteinExistence type="predicted"/>
<keyword evidence="2" id="KW-1185">Reference proteome</keyword>
<protein>
    <submittedName>
        <fullName evidence="1">Uncharacterized protein</fullName>
    </submittedName>
</protein>
<dbReference type="AlphaFoldDB" id="A0A183N321"/>
<evidence type="ECO:0000313" key="2">
    <source>
        <dbReference type="Proteomes" id="UP000277204"/>
    </source>
</evidence>
<accession>A0A183N321</accession>
<organism evidence="1 2">
    <name type="scientific">Schistosoma margrebowiei</name>
    <dbReference type="NCBI Taxonomy" id="48269"/>
    <lineage>
        <taxon>Eukaryota</taxon>
        <taxon>Metazoa</taxon>
        <taxon>Spiralia</taxon>
        <taxon>Lophotrochozoa</taxon>
        <taxon>Platyhelminthes</taxon>
        <taxon>Trematoda</taxon>
        <taxon>Digenea</taxon>
        <taxon>Strigeidida</taxon>
        <taxon>Schistosomatoidea</taxon>
        <taxon>Schistosomatidae</taxon>
        <taxon>Schistosoma</taxon>
    </lineage>
</organism>